<dbReference type="KEGG" id="vg:80019887"/>
<gene>
    <name evidence="1" type="primary">246</name>
    <name evidence="1" type="ORF">SEA_PUMPERNICKEL_246</name>
</gene>
<dbReference type="GeneID" id="80019887"/>
<dbReference type="Proteomes" id="UP000827768">
    <property type="component" value="Segment"/>
</dbReference>
<reference evidence="1" key="1">
    <citation type="submission" date="2021-09" db="EMBL/GenBank/DDBJ databases">
        <authorList>
            <person name="Andersen S.H."/>
            <person name="Beall E.A."/>
            <person name="Cappelle B."/>
            <person name="Falteisek K.J."/>
            <person name="Fenske B.A."/>
            <person name="Gansluckner N.W."/>
            <person name="Gilbertson S.M."/>
            <person name="Krings K.J."/>
            <person name="Mobeck M."/>
            <person name="Odeku J.O."/>
            <person name="Poncelet M.E."/>
            <person name="Rohr J.R."/>
            <person name="Rolands L."/>
            <person name="Whipple C.D."/>
            <person name="Whipple E.M."/>
            <person name="Spring A.M."/>
            <person name="Klyczek K."/>
            <person name="Garlena R.A."/>
            <person name="Russell D.A."/>
            <person name="Pope W.H."/>
            <person name="Jacobs-Sera D."/>
            <person name="Hatfull G.F."/>
        </authorList>
    </citation>
    <scope>NUCLEOTIDE SEQUENCE</scope>
</reference>
<organism evidence="1 2">
    <name type="scientific">Microbacterium phage Pumpernickel</name>
    <dbReference type="NCBI Taxonomy" id="2885983"/>
    <lineage>
        <taxon>Viruses</taxon>
        <taxon>Duplodnaviria</taxon>
        <taxon>Heunggongvirae</taxon>
        <taxon>Uroviricota</taxon>
        <taxon>Caudoviricetes</taxon>
        <taxon>Pumpernickelvirus</taxon>
        <taxon>Pumpernickelvirus pumpernickel</taxon>
    </lineage>
</organism>
<proteinExistence type="predicted"/>
<evidence type="ECO:0000313" key="2">
    <source>
        <dbReference type="Proteomes" id="UP000827768"/>
    </source>
</evidence>
<dbReference type="EMBL" id="OK040790">
    <property type="protein sequence ID" value="UDL15996.1"/>
    <property type="molecule type" value="Genomic_DNA"/>
</dbReference>
<accession>A0AAE8Y8P6</accession>
<evidence type="ECO:0000313" key="1">
    <source>
        <dbReference type="EMBL" id="UDL15996.1"/>
    </source>
</evidence>
<name>A0AAE8Y8P6_9CAUD</name>
<keyword evidence="2" id="KW-1185">Reference proteome</keyword>
<sequence>MANDDIVDLALFDDEEYVAELIFSARDDELWEPFLDDDLIDRTQELSRRAIRELMEEQTITVGSERQELTLTRLALADRLSVVNKTIADRNRARTATVEAMEKKWANFAFELAEVLEGTVFSPNEKHPLDVIMKSDDLTARQWLNARRAQRLEKEKKRKEKS</sequence>
<protein>
    <submittedName>
        <fullName evidence="1">Uncharacterized protein</fullName>
    </submittedName>
</protein>
<dbReference type="RefSeq" id="YP_010755236.1">
    <property type="nucleotide sequence ID" value="NC_073468.1"/>
</dbReference>